<dbReference type="RefSeq" id="WP_094077112.1">
    <property type="nucleotide sequence ID" value="NZ_NBYO01000002.1"/>
</dbReference>
<organism evidence="3 4">
    <name type="scientific">Notoacmeibacter marinus</name>
    <dbReference type="NCBI Taxonomy" id="1876515"/>
    <lineage>
        <taxon>Bacteria</taxon>
        <taxon>Pseudomonadati</taxon>
        <taxon>Pseudomonadota</taxon>
        <taxon>Alphaproteobacteria</taxon>
        <taxon>Hyphomicrobiales</taxon>
        <taxon>Notoacmeibacteraceae</taxon>
        <taxon>Notoacmeibacter</taxon>
    </lineage>
</organism>
<comment type="caution">
    <text evidence="3">The sequence shown here is derived from an EMBL/GenBank/DDBJ whole genome shotgun (WGS) entry which is preliminary data.</text>
</comment>
<dbReference type="AlphaFoldDB" id="A0A231UY80"/>
<dbReference type="PRINTS" id="PR00412">
    <property type="entry name" value="EPOXHYDRLASE"/>
</dbReference>
<dbReference type="InterPro" id="IPR000639">
    <property type="entry name" value="Epox_hydrolase-like"/>
</dbReference>
<dbReference type="PANTHER" id="PTHR43329">
    <property type="entry name" value="EPOXIDE HYDROLASE"/>
    <property type="match status" value="1"/>
</dbReference>
<evidence type="ECO:0000313" key="4">
    <source>
        <dbReference type="Proteomes" id="UP000215405"/>
    </source>
</evidence>
<gene>
    <name evidence="3" type="ORF">B7H23_09020</name>
</gene>
<evidence type="ECO:0000256" key="1">
    <source>
        <dbReference type="ARBA" id="ARBA00022801"/>
    </source>
</evidence>
<dbReference type="InterPro" id="IPR029058">
    <property type="entry name" value="AB_hydrolase_fold"/>
</dbReference>
<reference evidence="4" key="1">
    <citation type="journal article" date="2017" name="Int. J. Syst. Evol. Microbiol.">
        <title>Notoacmeibacter marinus gen. nov., sp. nov., isolated from the gut of a limpet and proposal of Notoacmeibacteraceae fam. nov. in the order Rhizobiales of the class Alphaproteobacteria.</title>
        <authorList>
            <person name="Huang Z."/>
            <person name="Guo F."/>
            <person name="Lai Q."/>
        </authorList>
    </citation>
    <scope>NUCLEOTIDE SEQUENCE [LARGE SCALE GENOMIC DNA]</scope>
    <source>
        <strain evidence="4">XMTR2A4</strain>
    </source>
</reference>
<keyword evidence="4" id="KW-1185">Reference proteome</keyword>
<dbReference type="Proteomes" id="UP000215405">
    <property type="component" value="Unassembled WGS sequence"/>
</dbReference>
<proteinExistence type="predicted"/>
<dbReference type="GO" id="GO:0016787">
    <property type="term" value="F:hydrolase activity"/>
    <property type="evidence" value="ECO:0007669"/>
    <property type="project" value="UniProtKB-KW"/>
</dbReference>
<dbReference type="Pfam" id="PF00561">
    <property type="entry name" value="Abhydrolase_1"/>
    <property type="match status" value="1"/>
</dbReference>
<evidence type="ECO:0000259" key="2">
    <source>
        <dbReference type="Pfam" id="PF00561"/>
    </source>
</evidence>
<dbReference type="InterPro" id="IPR000073">
    <property type="entry name" value="AB_hydrolase_1"/>
</dbReference>
<dbReference type="SUPFAM" id="SSF53474">
    <property type="entry name" value="alpha/beta-Hydrolases"/>
    <property type="match status" value="1"/>
</dbReference>
<dbReference type="PRINTS" id="PR00111">
    <property type="entry name" value="ABHYDROLASE"/>
</dbReference>
<evidence type="ECO:0000313" key="3">
    <source>
        <dbReference type="EMBL" id="OXT00286.1"/>
    </source>
</evidence>
<keyword evidence="1" id="KW-0378">Hydrolase</keyword>
<dbReference type="Gene3D" id="3.40.50.1820">
    <property type="entry name" value="alpha/beta hydrolase"/>
    <property type="match status" value="1"/>
</dbReference>
<name>A0A231UY80_9HYPH</name>
<protein>
    <recommendedName>
        <fullName evidence="2">AB hydrolase-1 domain-containing protein</fullName>
    </recommendedName>
</protein>
<accession>A0A231UY80</accession>
<feature type="domain" description="AB hydrolase-1" evidence="2">
    <location>
        <begin position="25"/>
        <end position="283"/>
    </location>
</feature>
<dbReference type="EMBL" id="NBYO01000002">
    <property type="protein sequence ID" value="OXT00286.1"/>
    <property type="molecule type" value="Genomic_DNA"/>
</dbReference>
<sequence>MTQRQSVEANGLSIAYEVDGPEDVPLLLCLHGFPEYRVAWADVATLLQSDFRIVRPDQRGYGKTAKPEGVEAYRTHHLAADMFALMEAIAPGRTFFLAGHDWGASVAYAMAFAKPDPIDRLVIANGPHPVTFQRAIVDDPAQRIASAYIPKLKAENAEKRLAEDGYRRLLNMMEGFSNCDFLDEEKRRAYRDAWSEPGALTAMLNWYRASPVIVPAEGEEVADVPLLDIDPERVRVRMPHLLIWSEEDAALRPSVIDGLENYVDDLRQVFVPGAGHWVLHEKPQKVAELMRAFLGEAS</sequence>